<proteinExistence type="inferred from homology"/>
<comment type="similarity">
    <text evidence="1">Belongs to the thioredoxin family.</text>
</comment>
<organism evidence="4 5">
    <name type="scientific">Roseburia porci</name>
    <dbReference type="NCBI Taxonomy" id="2605790"/>
    <lineage>
        <taxon>Bacteria</taxon>
        <taxon>Bacillati</taxon>
        <taxon>Bacillota</taxon>
        <taxon>Clostridia</taxon>
        <taxon>Lachnospirales</taxon>
        <taxon>Lachnospiraceae</taxon>
        <taxon>Roseburia</taxon>
    </lineage>
</organism>
<accession>A0A6L5YNQ0</accession>
<dbReference type="CDD" id="cd02947">
    <property type="entry name" value="TRX_family"/>
    <property type="match status" value="1"/>
</dbReference>
<evidence type="ECO:0000256" key="1">
    <source>
        <dbReference type="ARBA" id="ARBA00008987"/>
    </source>
</evidence>
<keyword evidence="2" id="KW-0676">Redox-active center</keyword>
<dbReference type="AlphaFoldDB" id="A0A6L5YNQ0"/>
<dbReference type="InterPro" id="IPR036249">
    <property type="entry name" value="Thioredoxin-like_sf"/>
</dbReference>
<dbReference type="EMBL" id="VUNI01000001">
    <property type="protein sequence ID" value="MST73609.1"/>
    <property type="molecule type" value="Genomic_DNA"/>
</dbReference>
<evidence type="ECO:0000256" key="2">
    <source>
        <dbReference type="ARBA" id="ARBA00023284"/>
    </source>
</evidence>
<dbReference type="GO" id="GO:0015035">
    <property type="term" value="F:protein-disulfide reductase activity"/>
    <property type="evidence" value="ECO:0007669"/>
    <property type="project" value="TreeGrafter"/>
</dbReference>
<sequence length="114" mass="13333">MVELTKKIFEEQVLMSKIPVMILFYRKEDAECTKLLESAERIADKMQDKAKICKVDVDQEIALALNYQVMDLPLVVFMNYGIFQERIQGNTEEEILLEKLQKLCDCQGTQQIHF</sequence>
<keyword evidence="5" id="KW-1185">Reference proteome</keyword>
<feature type="domain" description="Thioredoxin" evidence="3">
    <location>
        <begin position="2"/>
        <end position="101"/>
    </location>
</feature>
<dbReference type="Pfam" id="PF00085">
    <property type="entry name" value="Thioredoxin"/>
    <property type="match status" value="1"/>
</dbReference>
<name>A0A6L5YNQ0_9FIRM</name>
<evidence type="ECO:0000313" key="5">
    <source>
        <dbReference type="Proteomes" id="UP000474024"/>
    </source>
</evidence>
<protein>
    <submittedName>
        <fullName evidence="4">Thioredoxin</fullName>
    </submittedName>
</protein>
<evidence type="ECO:0000313" key="4">
    <source>
        <dbReference type="EMBL" id="MST73609.1"/>
    </source>
</evidence>
<dbReference type="PANTHER" id="PTHR45663">
    <property type="entry name" value="GEO12009P1"/>
    <property type="match status" value="1"/>
</dbReference>
<dbReference type="Gene3D" id="3.40.30.10">
    <property type="entry name" value="Glutaredoxin"/>
    <property type="match status" value="1"/>
</dbReference>
<evidence type="ECO:0000259" key="3">
    <source>
        <dbReference type="Pfam" id="PF00085"/>
    </source>
</evidence>
<dbReference type="SUPFAM" id="SSF52833">
    <property type="entry name" value="Thioredoxin-like"/>
    <property type="match status" value="1"/>
</dbReference>
<dbReference type="GO" id="GO:0005737">
    <property type="term" value="C:cytoplasm"/>
    <property type="evidence" value="ECO:0007669"/>
    <property type="project" value="TreeGrafter"/>
</dbReference>
<comment type="caution">
    <text evidence="4">The sequence shown here is derived from an EMBL/GenBank/DDBJ whole genome shotgun (WGS) entry which is preliminary data.</text>
</comment>
<reference evidence="4 5" key="1">
    <citation type="submission" date="2019-08" db="EMBL/GenBank/DDBJ databases">
        <title>In-depth cultivation of the pig gut microbiome towards novel bacterial diversity and tailored functional studies.</title>
        <authorList>
            <person name="Wylensek D."/>
            <person name="Hitch T.C.A."/>
            <person name="Clavel T."/>
        </authorList>
    </citation>
    <scope>NUCLEOTIDE SEQUENCE [LARGE SCALE GENOMIC DNA]</scope>
    <source>
        <strain evidence="4 5">MUC/MUC-530-WT-4D</strain>
    </source>
</reference>
<dbReference type="InterPro" id="IPR013766">
    <property type="entry name" value="Thioredoxin_domain"/>
</dbReference>
<dbReference type="PANTHER" id="PTHR45663:SF11">
    <property type="entry name" value="GEO12009P1"/>
    <property type="match status" value="1"/>
</dbReference>
<gene>
    <name evidence="4" type="ORF">FYJ75_00985</name>
</gene>
<dbReference type="Proteomes" id="UP000474024">
    <property type="component" value="Unassembled WGS sequence"/>
</dbReference>